<dbReference type="Proteomes" id="UP000095280">
    <property type="component" value="Unplaced"/>
</dbReference>
<keyword evidence="1" id="KW-1185">Reference proteome</keyword>
<dbReference type="WBParaSite" id="maker-uti_cns_0011933-snap-gene-0.4-mRNA-1">
    <property type="protein sequence ID" value="maker-uti_cns_0011933-snap-gene-0.4-mRNA-1"/>
    <property type="gene ID" value="maker-uti_cns_0011933-snap-gene-0.4"/>
</dbReference>
<dbReference type="AlphaFoldDB" id="A0A1I8IEN7"/>
<protein>
    <submittedName>
        <fullName evidence="2">OTU family cysteine protease</fullName>
    </submittedName>
</protein>
<sequence>MPSTSWRCHRRWRRLRDDVEEAGFAETEGLLSGSFSAAQDANADDASADCPAEGEAAAAEPLVQEEATDVATATFRTGKGRSARKLARTAKRKLSRLFRRLWRGVRKSATSAGALSSGQDWLLGMEWLATLPAAGLKASG</sequence>
<evidence type="ECO:0000313" key="2">
    <source>
        <dbReference type="WBParaSite" id="maker-uti_cns_0011933-snap-gene-0.4-mRNA-1"/>
    </source>
</evidence>
<organism evidence="1 2">
    <name type="scientific">Macrostomum lignano</name>
    <dbReference type="NCBI Taxonomy" id="282301"/>
    <lineage>
        <taxon>Eukaryota</taxon>
        <taxon>Metazoa</taxon>
        <taxon>Spiralia</taxon>
        <taxon>Lophotrochozoa</taxon>
        <taxon>Platyhelminthes</taxon>
        <taxon>Rhabditophora</taxon>
        <taxon>Macrostomorpha</taxon>
        <taxon>Macrostomida</taxon>
        <taxon>Macrostomidae</taxon>
        <taxon>Macrostomum</taxon>
    </lineage>
</organism>
<proteinExistence type="predicted"/>
<evidence type="ECO:0000313" key="1">
    <source>
        <dbReference type="Proteomes" id="UP000095280"/>
    </source>
</evidence>
<accession>A0A1I8IEN7</accession>
<name>A0A1I8IEN7_9PLAT</name>
<reference evidence="2" key="1">
    <citation type="submission" date="2016-11" db="UniProtKB">
        <authorList>
            <consortium name="WormBaseParasite"/>
        </authorList>
    </citation>
    <scope>IDENTIFICATION</scope>
</reference>